<keyword evidence="3" id="KW-0234">DNA repair</keyword>
<comment type="function">
    <text evidence="3">Plays an important role in DNA replication, recombination and repair. Binds to ssDNA and to an array of partner proteins to recruit them to their sites of action during DNA metabolism.</text>
</comment>
<feature type="short sequence motif" description="Important for interaction with partner proteins" evidence="3">
    <location>
        <begin position="146"/>
        <end position="151"/>
    </location>
</feature>
<organism evidence="6 7">
    <name type="scientific">Falsigemmobacter faecalis</name>
    <dbReference type="NCBI Taxonomy" id="2488730"/>
    <lineage>
        <taxon>Bacteria</taxon>
        <taxon>Pseudomonadati</taxon>
        <taxon>Pseudomonadota</taxon>
        <taxon>Alphaproteobacteria</taxon>
        <taxon>Rhodobacterales</taxon>
        <taxon>Paracoccaceae</taxon>
        <taxon>Falsigemmobacter</taxon>
    </lineage>
</organism>
<accession>A0A3P3DDW3</accession>
<dbReference type="Proteomes" id="UP000282125">
    <property type="component" value="Unassembled WGS sequence"/>
</dbReference>
<comment type="caution">
    <text evidence="6">The sequence shown here is derived from an EMBL/GenBank/DDBJ whole genome shotgun (WGS) entry which is preliminary data.</text>
</comment>
<dbReference type="GO" id="GO:0009295">
    <property type="term" value="C:nucleoid"/>
    <property type="evidence" value="ECO:0007669"/>
    <property type="project" value="TreeGrafter"/>
</dbReference>
<dbReference type="InterPro" id="IPR011344">
    <property type="entry name" value="ssDNA-bd"/>
</dbReference>
<protein>
    <recommendedName>
        <fullName evidence="3 4">Single-stranded DNA-binding protein</fullName>
        <shortName evidence="3">SSB</shortName>
    </recommendedName>
</protein>
<dbReference type="Gene3D" id="2.40.50.140">
    <property type="entry name" value="Nucleic acid-binding proteins"/>
    <property type="match status" value="1"/>
</dbReference>
<dbReference type="PANTHER" id="PTHR10302">
    <property type="entry name" value="SINGLE-STRANDED DNA-BINDING PROTEIN"/>
    <property type="match status" value="1"/>
</dbReference>
<keyword evidence="7" id="KW-1185">Reference proteome</keyword>
<sequence>MMADLNRVTLLGRLGADPEIRSTQGGEKVATFRIATSEQWKDRDSGEKKERTEWHTVVAWGNLALIAEKWLAKGRRVYVEGPQRTRKWQDQAGHDRYSTEVVLSGFGSRLDVIDWPEGQGGGASRGQDEAYGGGNIPPGPSGGNFDDEIPF</sequence>
<dbReference type="InterPro" id="IPR000424">
    <property type="entry name" value="Primosome_PriB/ssb"/>
</dbReference>
<evidence type="ECO:0000256" key="4">
    <source>
        <dbReference type="RuleBase" id="RU000524"/>
    </source>
</evidence>
<keyword evidence="3" id="KW-0227">DNA damage</keyword>
<evidence type="ECO:0000313" key="6">
    <source>
        <dbReference type="EMBL" id="RRH72024.1"/>
    </source>
</evidence>
<name>A0A3P3DDW3_9RHOB</name>
<evidence type="ECO:0000313" key="7">
    <source>
        <dbReference type="Proteomes" id="UP000282125"/>
    </source>
</evidence>
<dbReference type="GO" id="GO:0003697">
    <property type="term" value="F:single-stranded DNA binding"/>
    <property type="evidence" value="ECO:0007669"/>
    <property type="project" value="UniProtKB-UniRule"/>
</dbReference>
<dbReference type="NCBIfam" id="TIGR00621">
    <property type="entry name" value="ssb"/>
    <property type="match status" value="1"/>
</dbReference>
<evidence type="ECO:0000256" key="1">
    <source>
        <dbReference type="ARBA" id="ARBA00023125"/>
    </source>
</evidence>
<dbReference type="SUPFAM" id="SSF50249">
    <property type="entry name" value="Nucleic acid-binding proteins"/>
    <property type="match status" value="1"/>
</dbReference>
<dbReference type="PANTHER" id="PTHR10302:SF27">
    <property type="entry name" value="SINGLE-STRANDED DNA-BINDING PROTEIN"/>
    <property type="match status" value="1"/>
</dbReference>
<gene>
    <name evidence="6" type="primary">ssb</name>
    <name evidence="6" type="ORF">EG244_16045</name>
</gene>
<dbReference type="GO" id="GO:0006260">
    <property type="term" value="P:DNA replication"/>
    <property type="evidence" value="ECO:0007669"/>
    <property type="project" value="UniProtKB-UniRule"/>
</dbReference>
<dbReference type="GO" id="GO:0006310">
    <property type="term" value="P:DNA recombination"/>
    <property type="evidence" value="ECO:0007669"/>
    <property type="project" value="UniProtKB-UniRule"/>
</dbReference>
<evidence type="ECO:0000256" key="2">
    <source>
        <dbReference type="ARBA" id="ARBA00023172"/>
    </source>
</evidence>
<dbReference type="OrthoDB" id="9809878at2"/>
<comment type="subunit">
    <text evidence="3">Homotetramer.</text>
</comment>
<feature type="region of interest" description="Disordered" evidence="5">
    <location>
        <begin position="114"/>
        <end position="151"/>
    </location>
</feature>
<dbReference type="EMBL" id="RRAZ01000028">
    <property type="protein sequence ID" value="RRH72024.1"/>
    <property type="molecule type" value="Genomic_DNA"/>
</dbReference>
<dbReference type="CDD" id="cd04496">
    <property type="entry name" value="SSB_OBF"/>
    <property type="match status" value="1"/>
</dbReference>
<dbReference type="Pfam" id="PF00436">
    <property type="entry name" value="SSB"/>
    <property type="match status" value="1"/>
</dbReference>
<evidence type="ECO:0000256" key="5">
    <source>
        <dbReference type="SAM" id="MobiDB-lite"/>
    </source>
</evidence>
<keyword evidence="2 3" id="KW-0233">DNA recombination</keyword>
<evidence type="ECO:0000256" key="3">
    <source>
        <dbReference type="HAMAP-Rule" id="MF_00984"/>
    </source>
</evidence>
<dbReference type="PROSITE" id="PS50935">
    <property type="entry name" value="SSB"/>
    <property type="match status" value="1"/>
</dbReference>
<comment type="caution">
    <text evidence="3">Lacks conserved residue(s) required for the propagation of feature annotation.</text>
</comment>
<proteinExistence type="inferred from homology"/>
<reference evidence="6 7" key="1">
    <citation type="submission" date="2018-11" db="EMBL/GenBank/DDBJ databases">
        <title>Gemmobacter sp. nov., YIM 102744-1 draft genome.</title>
        <authorList>
            <person name="Li G."/>
            <person name="Jiang Y."/>
        </authorList>
    </citation>
    <scope>NUCLEOTIDE SEQUENCE [LARGE SCALE GENOMIC DNA]</scope>
    <source>
        <strain evidence="6 7">YIM 102744-1</strain>
    </source>
</reference>
<dbReference type="AlphaFoldDB" id="A0A3P3DDW3"/>
<dbReference type="GO" id="GO:0006281">
    <property type="term" value="P:DNA repair"/>
    <property type="evidence" value="ECO:0007669"/>
    <property type="project" value="UniProtKB-UniRule"/>
</dbReference>
<keyword evidence="1 3" id="KW-0238">DNA-binding</keyword>
<keyword evidence="3" id="KW-0235">DNA replication</keyword>
<dbReference type="InterPro" id="IPR012340">
    <property type="entry name" value="NA-bd_OB-fold"/>
</dbReference>
<dbReference type="HAMAP" id="MF_00984">
    <property type="entry name" value="SSB"/>
    <property type="match status" value="1"/>
</dbReference>